<dbReference type="HOGENOM" id="CLU_110565_0_0_2"/>
<organism evidence="3 4">
    <name type="scientific">Natronomonas moolapensis (strain DSM 18674 / CECT 7526 / JCM 14361 / 8.8.11)</name>
    <dbReference type="NCBI Taxonomy" id="268739"/>
    <lineage>
        <taxon>Archaea</taxon>
        <taxon>Methanobacteriati</taxon>
        <taxon>Methanobacteriota</taxon>
        <taxon>Stenosarchaea group</taxon>
        <taxon>Halobacteria</taxon>
        <taxon>Halobacteriales</taxon>
        <taxon>Natronomonadaceae</taxon>
        <taxon>Natronomonas</taxon>
    </lineage>
</organism>
<dbReference type="AlphaFoldDB" id="M1XLE7"/>
<dbReference type="eggNOG" id="arCOG04458">
    <property type="taxonomic scope" value="Archaea"/>
</dbReference>
<dbReference type="Pfam" id="PF20766">
    <property type="entry name" value="DUF447_C"/>
    <property type="match status" value="1"/>
</dbReference>
<dbReference type="Gene3D" id="1.20.58.290">
    <property type="entry name" value="Hypothetical membrane protein ta0354_69_121"/>
    <property type="match status" value="1"/>
</dbReference>
<proteinExistence type="predicted"/>
<dbReference type="InterPro" id="IPR007386">
    <property type="entry name" value="DUF447_N"/>
</dbReference>
<dbReference type="Pfam" id="PF04289">
    <property type="entry name" value="DUF447_N"/>
    <property type="match status" value="1"/>
</dbReference>
<gene>
    <name evidence="3" type="ordered locus">Nmlp_3457</name>
</gene>
<name>M1XLE7_NATM8</name>
<dbReference type="InterPro" id="IPR012349">
    <property type="entry name" value="Split_barrel_FMN-bd"/>
</dbReference>
<protein>
    <submittedName>
        <fullName evidence="3">DUF447 family protein</fullName>
    </submittedName>
</protein>
<reference evidence="3 4" key="1">
    <citation type="journal article" date="2013" name="Genome Announc.">
        <title>Genome of the haloarchaeon Natronomonas moolapensis, a neutrophilic member of a previously haloalkaliphilic genus.</title>
        <authorList>
            <person name="Dyall-Smith M.L."/>
            <person name="Pfeiffer F."/>
            <person name="Oberwinkler T."/>
            <person name="Klee K."/>
            <person name="Rampp M."/>
            <person name="Palm P."/>
            <person name="Gross K."/>
            <person name="Schuster S.C."/>
            <person name="Oesterhelt D."/>
        </authorList>
    </citation>
    <scope>NUCLEOTIDE SEQUENCE [LARGE SCALE GENOMIC DNA]</scope>
    <source>
        <strain evidence="4">DSM 18674 / JCM 14361 / 8.8.11</strain>
    </source>
</reference>
<dbReference type="SUPFAM" id="SSF50475">
    <property type="entry name" value="FMN-binding split barrel"/>
    <property type="match status" value="1"/>
</dbReference>
<keyword evidence="4" id="KW-1185">Reference proteome</keyword>
<dbReference type="STRING" id="268739.Nmlp_3457"/>
<feature type="domain" description="DUF447" evidence="2">
    <location>
        <begin position="140"/>
        <end position="192"/>
    </location>
</feature>
<evidence type="ECO:0000313" key="4">
    <source>
        <dbReference type="Proteomes" id="UP000011867"/>
    </source>
</evidence>
<dbReference type="Gene3D" id="2.30.110.10">
    <property type="entry name" value="Electron Transport, Fmn-binding Protein, Chain A"/>
    <property type="match status" value="1"/>
</dbReference>
<dbReference type="GeneID" id="14652400"/>
<dbReference type="InterPro" id="IPR049288">
    <property type="entry name" value="DUF447_C"/>
</dbReference>
<dbReference type="EMBL" id="HF582854">
    <property type="protein sequence ID" value="CCQ37584.1"/>
    <property type="molecule type" value="Genomic_DNA"/>
</dbReference>
<feature type="domain" description="DUF447" evidence="1">
    <location>
        <begin position="23"/>
        <end position="132"/>
    </location>
</feature>
<sequence>MRANDADGNSSDAAWPADLRGVTESIVTTLGPNDRWNVAALGLFAGDPVTARTWGRTRTWRNFTERGGGYVQFSADPVDFVDAACSIREEDEPVLESADAWARIGVESIDRGSEGGTQWVDWELTPVESALERETVPTTNRGYYAVVEATVAASRLEVPGYDSDALRARIEYFGDVVERCGGPRERDAFERFLEHTGLDVDRP</sequence>
<dbReference type="RefSeq" id="WP_015410322.1">
    <property type="nucleotide sequence ID" value="NC_020388.1"/>
</dbReference>
<evidence type="ECO:0000259" key="2">
    <source>
        <dbReference type="Pfam" id="PF20766"/>
    </source>
</evidence>
<dbReference type="OrthoDB" id="146030at2157"/>
<evidence type="ECO:0000259" key="1">
    <source>
        <dbReference type="Pfam" id="PF04289"/>
    </source>
</evidence>
<dbReference type="Proteomes" id="UP000011867">
    <property type="component" value="Chromosome"/>
</dbReference>
<accession>M1XLE7</accession>
<evidence type="ECO:0000313" key="3">
    <source>
        <dbReference type="EMBL" id="CCQ37584.1"/>
    </source>
</evidence>
<dbReference type="KEGG" id="nmo:Nmlp_3457"/>